<accession>A0A7T0KNZ1</accession>
<evidence type="ECO:0000256" key="3">
    <source>
        <dbReference type="ARBA" id="ARBA00022475"/>
    </source>
</evidence>
<dbReference type="InterPro" id="IPR051311">
    <property type="entry name" value="DedA_domain"/>
</dbReference>
<sequence length="212" mass="23149">MQAIIDWLVNLMEVIGAPGVGLAILAENLFPPIPSEVVLPLAGFTVAQGSLNFASVFIWSLIGSVAGAYLLYGLGAWLGAKRLRAIAEWMWLVKGSDVDNALAWFDKYGKVSVFFGRLIPGVRSLISIPAGLDRMNLLAFGLWTTLGSAIWNAILITLGYFLGDNWHIVEEYVNTYSNVVYLILALIIVGILAFFIRRAMKDRAAGSPDTTR</sequence>
<keyword evidence="3" id="KW-1003">Cell membrane</keyword>
<comment type="similarity">
    <text evidence="2">Belongs to the DedA family.</text>
</comment>
<name>A0A7T0KNZ1_9CORY</name>
<dbReference type="KEGG" id="cqn:G7Y29_03120"/>
<dbReference type="Pfam" id="PF09335">
    <property type="entry name" value="VTT_dom"/>
    <property type="match status" value="1"/>
</dbReference>
<evidence type="ECO:0000256" key="2">
    <source>
        <dbReference type="ARBA" id="ARBA00010792"/>
    </source>
</evidence>
<feature type="transmembrane region" description="Helical" evidence="7">
    <location>
        <begin position="56"/>
        <end position="80"/>
    </location>
</feature>
<keyword evidence="4 7" id="KW-0812">Transmembrane</keyword>
<evidence type="ECO:0000256" key="7">
    <source>
        <dbReference type="SAM" id="Phobius"/>
    </source>
</evidence>
<dbReference type="AlphaFoldDB" id="A0A7T0KNZ1"/>
<proteinExistence type="inferred from homology"/>
<evidence type="ECO:0000256" key="5">
    <source>
        <dbReference type="ARBA" id="ARBA00022989"/>
    </source>
</evidence>
<feature type="domain" description="VTT" evidence="8">
    <location>
        <begin position="33"/>
        <end position="160"/>
    </location>
</feature>
<evidence type="ECO:0000256" key="6">
    <source>
        <dbReference type="ARBA" id="ARBA00023136"/>
    </source>
</evidence>
<comment type="subcellular location">
    <subcellularLocation>
        <location evidence="1">Cell membrane</location>
        <topology evidence="1">Multi-pass membrane protein</topology>
    </subcellularLocation>
</comment>
<dbReference type="EMBL" id="CP064955">
    <property type="protein sequence ID" value="QPK83801.1"/>
    <property type="molecule type" value="Genomic_DNA"/>
</dbReference>
<dbReference type="PANTHER" id="PTHR42709:SF6">
    <property type="entry name" value="UNDECAPRENYL PHOSPHATE TRANSPORTER A"/>
    <property type="match status" value="1"/>
</dbReference>
<feature type="transmembrane region" description="Helical" evidence="7">
    <location>
        <begin position="175"/>
        <end position="196"/>
    </location>
</feature>
<reference evidence="9 10" key="1">
    <citation type="submission" date="2020-11" db="EMBL/GenBank/DDBJ databases">
        <title>Corynebacterium sp. MC1420.</title>
        <authorList>
            <person name="Zhou J."/>
        </authorList>
    </citation>
    <scope>NUCLEOTIDE SEQUENCE [LARGE SCALE GENOMIC DNA]</scope>
    <source>
        <strain evidence="9 10">MC1420</strain>
    </source>
</reference>
<evidence type="ECO:0000313" key="10">
    <source>
        <dbReference type="Proteomes" id="UP000594586"/>
    </source>
</evidence>
<keyword evidence="10" id="KW-1185">Reference proteome</keyword>
<dbReference type="InterPro" id="IPR032816">
    <property type="entry name" value="VTT_dom"/>
</dbReference>
<organism evidence="9 10">
    <name type="scientific">Corynebacterium qintianiae</name>
    <dbReference type="NCBI Taxonomy" id="2709392"/>
    <lineage>
        <taxon>Bacteria</taxon>
        <taxon>Bacillati</taxon>
        <taxon>Actinomycetota</taxon>
        <taxon>Actinomycetes</taxon>
        <taxon>Mycobacteriales</taxon>
        <taxon>Corynebacteriaceae</taxon>
        <taxon>Corynebacterium</taxon>
    </lineage>
</organism>
<evidence type="ECO:0000313" key="9">
    <source>
        <dbReference type="EMBL" id="QPK83801.1"/>
    </source>
</evidence>
<keyword evidence="5 7" id="KW-1133">Transmembrane helix</keyword>
<protein>
    <submittedName>
        <fullName evidence="9">DedA family protein</fullName>
    </submittedName>
</protein>
<dbReference type="Proteomes" id="UP000594586">
    <property type="component" value="Chromosome"/>
</dbReference>
<evidence type="ECO:0000256" key="1">
    <source>
        <dbReference type="ARBA" id="ARBA00004651"/>
    </source>
</evidence>
<evidence type="ECO:0000256" key="4">
    <source>
        <dbReference type="ARBA" id="ARBA00022692"/>
    </source>
</evidence>
<evidence type="ECO:0000259" key="8">
    <source>
        <dbReference type="Pfam" id="PF09335"/>
    </source>
</evidence>
<keyword evidence="6 7" id="KW-0472">Membrane</keyword>
<dbReference type="PANTHER" id="PTHR42709">
    <property type="entry name" value="ALKALINE PHOSPHATASE LIKE PROTEIN"/>
    <property type="match status" value="1"/>
</dbReference>
<dbReference type="GO" id="GO:0005886">
    <property type="term" value="C:plasma membrane"/>
    <property type="evidence" value="ECO:0007669"/>
    <property type="project" value="UniProtKB-SubCell"/>
</dbReference>
<gene>
    <name evidence="9" type="ORF">G7Y29_03120</name>
</gene>
<feature type="transmembrane region" description="Helical" evidence="7">
    <location>
        <begin position="137"/>
        <end position="163"/>
    </location>
</feature>
<dbReference type="RefSeq" id="WP_165001939.1">
    <property type="nucleotide sequence ID" value="NZ_CP064955.1"/>
</dbReference>
<feature type="transmembrane region" description="Helical" evidence="7">
    <location>
        <begin position="7"/>
        <end position="26"/>
    </location>
</feature>